<dbReference type="InterPro" id="IPR002068">
    <property type="entry name" value="A-crystallin/Hsp20_dom"/>
</dbReference>
<dbReference type="SUPFAM" id="SSF49764">
    <property type="entry name" value="HSP20-like chaperones"/>
    <property type="match status" value="1"/>
</dbReference>
<geneLocation type="plasmid" evidence="5">
    <name>unnamed1</name>
</geneLocation>
<evidence type="ECO:0000313" key="5">
    <source>
        <dbReference type="EMBL" id="ANY82775.1"/>
    </source>
</evidence>
<dbReference type="Pfam" id="PF00011">
    <property type="entry name" value="HSP20"/>
    <property type="match status" value="1"/>
</dbReference>
<dbReference type="Gene3D" id="2.60.40.790">
    <property type="match status" value="1"/>
</dbReference>
<dbReference type="InterPro" id="IPR008978">
    <property type="entry name" value="HSP20-like_chaperone"/>
</dbReference>
<dbReference type="InterPro" id="IPR031107">
    <property type="entry name" value="Small_HSP"/>
</dbReference>
<name>A0A1B2ES24_9HYPH</name>
<reference evidence="5" key="1">
    <citation type="submission" date="2016-07" db="EMBL/GenBank/DDBJ databases">
        <title>Microvirga ossetica sp. nov. a new species of rhizobia isolated from root nodules of the legume species Vicia alpestris Steven originated from North Ossetia region in the Caucasus.</title>
        <authorList>
            <person name="Safronova V.I."/>
            <person name="Kuznetsova I.G."/>
            <person name="Sazanova A.L."/>
            <person name="Belimov A."/>
            <person name="Andronov E."/>
            <person name="Osledkin Y.S."/>
            <person name="Onishchuk O.P."/>
            <person name="Kurchak O.N."/>
            <person name="Shaposhnikov A.I."/>
            <person name="Willems A."/>
            <person name="Tikhonovich I.A."/>
        </authorList>
    </citation>
    <scope>NUCLEOTIDE SEQUENCE [LARGE SCALE GENOMIC DNA]</scope>
    <source>
        <strain evidence="5">V5/3M</strain>
        <plasmid evidence="5">unnamed1</plasmid>
    </source>
</reference>
<feature type="region of interest" description="Disordered" evidence="3">
    <location>
        <begin position="1"/>
        <end position="40"/>
    </location>
</feature>
<proteinExistence type="inferred from homology"/>
<dbReference type="PANTHER" id="PTHR11527">
    <property type="entry name" value="HEAT-SHOCK PROTEIN 20 FAMILY MEMBER"/>
    <property type="match status" value="1"/>
</dbReference>
<organism evidence="5">
    <name type="scientific">Microvirga ossetica</name>
    <dbReference type="NCBI Taxonomy" id="1882682"/>
    <lineage>
        <taxon>Bacteria</taxon>
        <taxon>Pseudomonadati</taxon>
        <taxon>Pseudomonadota</taxon>
        <taxon>Alphaproteobacteria</taxon>
        <taxon>Hyphomicrobiales</taxon>
        <taxon>Methylobacteriaceae</taxon>
        <taxon>Microvirga</taxon>
    </lineage>
</organism>
<feature type="compositionally biased region" description="Polar residues" evidence="3">
    <location>
        <begin position="1"/>
        <end position="19"/>
    </location>
</feature>
<dbReference type="KEGG" id="moc:BB934_31525"/>
<evidence type="ECO:0000259" key="4">
    <source>
        <dbReference type="PROSITE" id="PS01031"/>
    </source>
</evidence>
<feature type="domain" description="SHSP" evidence="4">
    <location>
        <begin position="33"/>
        <end position="144"/>
    </location>
</feature>
<dbReference type="EMBL" id="CP016617">
    <property type="protein sequence ID" value="ANY82775.1"/>
    <property type="molecule type" value="Genomic_DNA"/>
</dbReference>
<evidence type="ECO:0000256" key="3">
    <source>
        <dbReference type="SAM" id="MobiDB-lite"/>
    </source>
</evidence>
<evidence type="ECO:0000256" key="2">
    <source>
        <dbReference type="RuleBase" id="RU003616"/>
    </source>
</evidence>
<evidence type="ECO:0000256" key="1">
    <source>
        <dbReference type="PROSITE-ProRule" id="PRU00285"/>
    </source>
</evidence>
<dbReference type="CDD" id="cd06464">
    <property type="entry name" value="ACD_sHsps-like"/>
    <property type="match status" value="1"/>
</dbReference>
<dbReference type="AlphaFoldDB" id="A0A1B2ES24"/>
<sequence>MAKKPQGQQVEAEQPNQAEQKMPAERQGGERTRSGRTFRPRVDICETDIGLMLLADTPGAKPDGLTITLDRRALNIHAAVEDHAPEGYSPIYQEYQVGDFECDFTLSGDFDADKIEATLTNGVLQLMVPRAEQAEARTIKIKAGS</sequence>
<gene>
    <name evidence="5" type="ORF">BB934_31525</name>
</gene>
<dbReference type="PROSITE" id="PS01031">
    <property type="entry name" value="SHSP"/>
    <property type="match status" value="1"/>
</dbReference>
<dbReference type="RefSeq" id="WP_099513880.1">
    <property type="nucleotide sequence ID" value="NZ_CP016617.1"/>
</dbReference>
<dbReference type="OrthoDB" id="9792695at2"/>
<comment type="similarity">
    <text evidence="1 2">Belongs to the small heat shock protein (HSP20) family.</text>
</comment>
<feature type="compositionally biased region" description="Basic and acidic residues" evidence="3">
    <location>
        <begin position="22"/>
        <end position="33"/>
    </location>
</feature>
<keyword evidence="5" id="KW-0614">Plasmid</keyword>
<accession>A0A1B2ES24</accession>
<protein>
    <recommendedName>
        <fullName evidence="4">SHSP domain-containing protein</fullName>
    </recommendedName>
</protein>